<gene>
    <name evidence="1" type="ORF">FY536_05310</name>
</gene>
<evidence type="ECO:0000313" key="1">
    <source>
        <dbReference type="EMBL" id="QNT64708.1"/>
    </source>
</evidence>
<dbReference type="CDD" id="cd04301">
    <property type="entry name" value="NAT_SF"/>
    <property type="match status" value="1"/>
</dbReference>
<dbReference type="RefSeq" id="WP_104914639.1">
    <property type="nucleotide sequence ID" value="NZ_CP026847.1"/>
</dbReference>
<dbReference type="Pfam" id="PF00583">
    <property type="entry name" value="Acetyltransf_1"/>
    <property type="match status" value="1"/>
</dbReference>
<dbReference type="EMBL" id="CP043431">
    <property type="protein sequence ID" value="QNT64708.1"/>
    <property type="molecule type" value="Genomic_DNA"/>
</dbReference>
<dbReference type="SUPFAM" id="SSF55729">
    <property type="entry name" value="Acyl-CoA N-acyltransferases (Nat)"/>
    <property type="match status" value="1"/>
</dbReference>
<dbReference type="InterPro" id="IPR000182">
    <property type="entry name" value="GNAT_dom"/>
</dbReference>
<keyword evidence="1" id="KW-0808">Transferase</keyword>
<dbReference type="AlphaFoldDB" id="A0A7H1MMM2"/>
<accession>A0A7H1MMM2</accession>
<protein>
    <submittedName>
        <fullName evidence="1">GNAT family N-acetyltransferase</fullName>
    </submittedName>
</protein>
<organism evidence="1 2">
    <name type="scientific">Weissella koreensis</name>
    <dbReference type="NCBI Taxonomy" id="165096"/>
    <lineage>
        <taxon>Bacteria</taxon>
        <taxon>Bacillati</taxon>
        <taxon>Bacillota</taxon>
        <taxon>Bacilli</taxon>
        <taxon>Lactobacillales</taxon>
        <taxon>Lactobacillaceae</taxon>
        <taxon>Weissella</taxon>
    </lineage>
</organism>
<dbReference type="Gene3D" id="3.40.630.30">
    <property type="match status" value="1"/>
</dbReference>
<dbReference type="PROSITE" id="PS51186">
    <property type="entry name" value="GNAT"/>
    <property type="match status" value="1"/>
</dbReference>
<sequence length="173" mass="19813">MRIVPIEEKDWPVWQTIYEEAFPLSERIDFDELVQLSKDNPKINLSKLMELDQIVGLLCHVDLPDQKGFILYFATHAKQRGMGLGSKALVAMKELYPNGFILESEQIGTQAGNEEQRQSRFKFYERNGVKASDMLSHNMSGDFHLMHSTETITSQDYLKAINMFGIPAEISKI</sequence>
<reference evidence="1 2" key="1">
    <citation type="submission" date="2019-08" db="EMBL/GenBank/DDBJ databases">
        <authorList>
            <person name="Chang H.C."/>
            <person name="Mun S.Y."/>
        </authorList>
    </citation>
    <scope>NUCLEOTIDE SEQUENCE [LARGE SCALE GENOMIC DNA]</scope>
    <source>
        <strain evidence="1 2">SK</strain>
    </source>
</reference>
<evidence type="ECO:0000313" key="2">
    <source>
        <dbReference type="Proteomes" id="UP000516446"/>
    </source>
</evidence>
<dbReference type="GO" id="GO:0016747">
    <property type="term" value="F:acyltransferase activity, transferring groups other than amino-acyl groups"/>
    <property type="evidence" value="ECO:0007669"/>
    <property type="project" value="InterPro"/>
</dbReference>
<dbReference type="Proteomes" id="UP000516446">
    <property type="component" value="Chromosome"/>
</dbReference>
<name>A0A7H1MMM2_9LACO</name>
<dbReference type="InterPro" id="IPR016181">
    <property type="entry name" value="Acyl_CoA_acyltransferase"/>
</dbReference>
<keyword evidence="2" id="KW-1185">Reference proteome</keyword>
<proteinExistence type="predicted"/>